<dbReference type="AlphaFoldDB" id="A0A517NZP8"/>
<gene>
    <name evidence="8" type="ORF">K239x_46080</name>
</gene>
<evidence type="ECO:0000256" key="1">
    <source>
        <dbReference type="ARBA" id="ARBA00004141"/>
    </source>
</evidence>
<evidence type="ECO:0000256" key="5">
    <source>
        <dbReference type="SAM" id="MobiDB-lite"/>
    </source>
</evidence>
<name>A0A517NZP8_9BACT</name>
<dbReference type="InterPro" id="IPR007016">
    <property type="entry name" value="O-antigen_ligase-rel_domated"/>
</dbReference>
<dbReference type="PANTHER" id="PTHR37422">
    <property type="entry name" value="TEICHURONIC ACID BIOSYNTHESIS PROTEIN TUAE"/>
    <property type="match status" value="1"/>
</dbReference>
<feature type="transmembrane region" description="Helical" evidence="6">
    <location>
        <begin position="315"/>
        <end position="339"/>
    </location>
</feature>
<organism evidence="8 9">
    <name type="scientific">Stieleria marina</name>
    <dbReference type="NCBI Taxonomy" id="1930275"/>
    <lineage>
        <taxon>Bacteria</taxon>
        <taxon>Pseudomonadati</taxon>
        <taxon>Planctomycetota</taxon>
        <taxon>Planctomycetia</taxon>
        <taxon>Pirellulales</taxon>
        <taxon>Pirellulaceae</taxon>
        <taxon>Stieleria</taxon>
    </lineage>
</organism>
<evidence type="ECO:0000256" key="3">
    <source>
        <dbReference type="ARBA" id="ARBA00022989"/>
    </source>
</evidence>
<dbReference type="Proteomes" id="UP000319817">
    <property type="component" value="Chromosome"/>
</dbReference>
<evidence type="ECO:0000256" key="2">
    <source>
        <dbReference type="ARBA" id="ARBA00022692"/>
    </source>
</evidence>
<keyword evidence="4 6" id="KW-0472">Membrane</keyword>
<protein>
    <submittedName>
        <fullName evidence="8">O-Antigen ligase</fullName>
    </submittedName>
</protein>
<feature type="transmembrane region" description="Helical" evidence="6">
    <location>
        <begin position="230"/>
        <end position="248"/>
    </location>
</feature>
<evidence type="ECO:0000313" key="8">
    <source>
        <dbReference type="EMBL" id="QDT12598.1"/>
    </source>
</evidence>
<keyword evidence="2 6" id="KW-0812">Transmembrane</keyword>
<dbReference type="GO" id="GO:0016874">
    <property type="term" value="F:ligase activity"/>
    <property type="evidence" value="ECO:0007669"/>
    <property type="project" value="UniProtKB-KW"/>
</dbReference>
<evidence type="ECO:0000313" key="9">
    <source>
        <dbReference type="Proteomes" id="UP000319817"/>
    </source>
</evidence>
<evidence type="ECO:0000256" key="6">
    <source>
        <dbReference type="SAM" id="Phobius"/>
    </source>
</evidence>
<sequence>MLFFAIVLSVFICPLNMSKEGELMEVGLDWQVALKLAVSAFSAMLGLWGVLTTTGVRRVLLSIPACILILILLLAFPSALSGFSPSALPATLINLSYVAFIATCLAYLKEKTFFYAIVLGTLAACGFAWILYFLMPEFGVFKEFLGSVTVERLGGHAHPNSVGRTAAIGLLASAALWRDRRISTPIAFWLVLAFSVTIAFTISRTVIGGTGIALAALFMDRLKTRAGIQWMMLGGFVGLLALFLLIASGNEGDTIAKLAGSVSKTGDSTELTTGTGRVAIWAEAIRLISEKPITGYGFGAAQALMLDFSQSTHNMFLHAAMVAGVVAGALMICLALWLVNVAFAGEFRPISALAIFVLISGLFEDTVLETFPGPATLSFFVCCLCPLRRHENAQDTIVDSDEDDDLPLEEDHDYDRPRQPR</sequence>
<feature type="transmembrane region" description="Helical" evidence="6">
    <location>
        <begin position="34"/>
        <end position="52"/>
    </location>
</feature>
<dbReference type="PANTHER" id="PTHR37422:SF13">
    <property type="entry name" value="LIPOPOLYSACCHARIDE BIOSYNTHESIS PROTEIN PA4999-RELATED"/>
    <property type="match status" value="1"/>
</dbReference>
<keyword evidence="9" id="KW-1185">Reference proteome</keyword>
<keyword evidence="3 6" id="KW-1133">Transmembrane helix</keyword>
<feature type="transmembrane region" description="Helical" evidence="6">
    <location>
        <begin position="59"/>
        <end position="80"/>
    </location>
</feature>
<reference evidence="8 9" key="1">
    <citation type="submission" date="2019-02" db="EMBL/GenBank/DDBJ databases">
        <title>Deep-cultivation of Planctomycetes and their phenomic and genomic characterization uncovers novel biology.</title>
        <authorList>
            <person name="Wiegand S."/>
            <person name="Jogler M."/>
            <person name="Boedeker C."/>
            <person name="Pinto D."/>
            <person name="Vollmers J."/>
            <person name="Rivas-Marin E."/>
            <person name="Kohn T."/>
            <person name="Peeters S.H."/>
            <person name="Heuer A."/>
            <person name="Rast P."/>
            <person name="Oberbeckmann S."/>
            <person name="Bunk B."/>
            <person name="Jeske O."/>
            <person name="Meyerdierks A."/>
            <person name="Storesund J.E."/>
            <person name="Kallscheuer N."/>
            <person name="Luecker S."/>
            <person name="Lage O.M."/>
            <person name="Pohl T."/>
            <person name="Merkel B.J."/>
            <person name="Hornburger P."/>
            <person name="Mueller R.-W."/>
            <person name="Bruemmer F."/>
            <person name="Labrenz M."/>
            <person name="Spormann A.M."/>
            <person name="Op den Camp H."/>
            <person name="Overmann J."/>
            <person name="Amann R."/>
            <person name="Jetten M.S.M."/>
            <person name="Mascher T."/>
            <person name="Medema M.H."/>
            <person name="Devos D.P."/>
            <person name="Kaster A.-K."/>
            <person name="Ovreas L."/>
            <person name="Rohde M."/>
            <person name="Galperin M.Y."/>
            <person name="Jogler C."/>
        </authorList>
    </citation>
    <scope>NUCLEOTIDE SEQUENCE [LARGE SCALE GENOMIC DNA]</scope>
    <source>
        <strain evidence="8 9">K23_9</strain>
    </source>
</reference>
<feature type="transmembrane region" description="Helical" evidence="6">
    <location>
        <begin position="186"/>
        <end position="218"/>
    </location>
</feature>
<feature type="transmembrane region" description="Helical" evidence="6">
    <location>
        <begin position="113"/>
        <end position="135"/>
    </location>
</feature>
<dbReference type="EMBL" id="CP036526">
    <property type="protein sequence ID" value="QDT12598.1"/>
    <property type="molecule type" value="Genomic_DNA"/>
</dbReference>
<feature type="domain" description="O-antigen ligase-related" evidence="7">
    <location>
        <begin position="190"/>
        <end position="331"/>
    </location>
</feature>
<keyword evidence="8" id="KW-0436">Ligase</keyword>
<evidence type="ECO:0000259" key="7">
    <source>
        <dbReference type="Pfam" id="PF04932"/>
    </source>
</evidence>
<dbReference type="GO" id="GO:0016020">
    <property type="term" value="C:membrane"/>
    <property type="evidence" value="ECO:0007669"/>
    <property type="project" value="UniProtKB-SubCell"/>
</dbReference>
<proteinExistence type="predicted"/>
<feature type="compositionally biased region" description="Acidic residues" evidence="5">
    <location>
        <begin position="398"/>
        <end position="412"/>
    </location>
</feature>
<feature type="region of interest" description="Disordered" evidence="5">
    <location>
        <begin position="396"/>
        <end position="421"/>
    </location>
</feature>
<dbReference type="Pfam" id="PF04932">
    <property type="entry name" value="Wzy_C"/>
    <property type="match status" value="1"/>
</dbReference>
<comment type="subcellular location">
    <subcellularLocation>
        <location evidence="1">Membrane</location>
        <topology evidence="1">Multi-pass membrane protein</topology>
    </subcellularLocation>
</comment>
<feature type="transmembrane region" description="Helical" evidence="6">
    <location>
        <begin position="86"/>
        <end position="108"/>
    </location>
</feature>
<evidence type="ECO:0000256" key="4">
    <source>
        <dbReference type="ARBA" id="ARBA00023136"/>
    </source>
</evidence>
<accession>A0A517NZP8</accession>
<dbReference type="InterPro" id="IPR051533">
    <property type="entry name" value="WaaL-like"/>
</dbReference>